<dbReference type="Proteomes" id="UP001150904">
    <property type="component" value="Unassembled WGS sequence"/>
</dbReference>
<dbReference type="InterPro" id="IPR051100">
    <property type="entry name" value="DnaJ_subfamily_B/C"/>
</dbReference>
<dbReference type="Gene3D" id="1.10.287.110">
    <property type="entry name" value="DnaJ domain"/>
    <property type="match status" value="1"/>
</dbReference>
<dbReference type="AlphaFoldDB" id="A0A9W9N9Y1"/>
<feature type="region of interest" description="Disordered" evidence="5">
    <location>
        <begin position="110"/>
        <end position="141"/>
    </location>
</feature>
<dbReference type="PRINTS" id="PR00625">
    <property type="entry name" value="JDOMAIN"/>
</dbReference>
<dbReference type="GeneID" id="83176732"/>
<dbReference type="Pfam" id="PF00226">
    <property type="entry name" value="DnaJ"/>
    <property type="match status" value="1"/>
</dbReference>
<dbReference type="InterPro" id="IPR036869">
    <property type="entry name" value="J_dom_sf"/>
</dbReference>
<reference evidence="7" key="1">
    <citation type="submission" date="2022-12" db="EMBL/GenBank/DDBJ databases">
        <authorList>
            <person name="Petersen C."/>
        </authorList>
    </citation>
    <scope>NUCLEOTIDE SEQUENCE</scope>
    <source>
        <strain evidence="7">IBT 15544</strain>
    </source>
</reference>
<keyword evidence="2" id="KW-0812">Transmembrane</keyword>
<evidence type="ECO:0000256" key="4">
    <source>
        <dbReference type="ARBA" id="ARBA00023136"/>
    </source>
</evidence>
<dbReference type="InterPro" id="IPR015399">
    <property type="entry name" value="DUF1977_DnaJ-like"/>
</dbReference>
<dbReference type="PANTHER" id="PTHR43908">
    <property type="entry name" value="AT29763P-RELATED"/>
    <property type="match status" value="1"/>
</dbReference>
<evidence type="ECO:0000256" key="3">
    <source>
        <dbReference type="ARBA" id="ARBA00022989"/>
    </source>
</evidence>
<evidence type="ECO:0000313" key="8">
    <source>
        <dbReference type="Proteomes" id="UP001150904"/>
    </source>
</evidence>
<dbReference type="PROSITE" id="PS50076">
    <property type="entry name" value="DNAJ_2"/>
    <property type="match status" value="1"/>
</dbReference>
<evidence type="ECO:0000259" key="6">
    <source>
        <dbReference type="PROSITE" id="PS50076"/>
    </source>
</evidence>
<dbReference type="RefSeq" id="XP_058311775.1">
    <property type="nucleotide sequence ID" value="XM_058449431.1"/>
</dbReference>
<comment type="subcellular location">
    <subcellularLocation>
        <location evidence="1">Membrane</location>
        <topology evidence="1">Single-pass membrane protein</topology>
    </subcellularLocation>
</comment>
<proteinExistence type="predicted"/>
<dbReference type="OrthoDB" id="1507364at2759"/>
<feature type="domain" description="J" evidence="6">
    <location>
        <begin position="48"/>
        <end position="112"/>
    </location>
</feature>
<organism evidence="7 8">
    <name type="scientific">Penicillium cinerascens</name>
    <dbReference type="NCBI Taxonomy" id="70096"/>
    <lineage>
        <taxon>Eukaryota</taxon>
        <taxon>Fungi</taxon>
        <taxon>Dikarya</taxon>
        <taxon>Ascomycota</taxon>
        <taxon>Pezizomycotina</taxon>
        <taxon>Eurotiomycetes</taxon>
        <taxon>Eurotiomycetidae</taxon>
        <taxon>Eurotiales</taxon>
        <taxon>Aspergillaceae</taxon>
        <taxon>Penicillium</taxon>
    </lineage>
</organism>
<reference evidence="7" key="2">
    <citation type="journal article" date="2023" name="IMA Fungus">
        <title>Comparative genomic study of the Penicillium genus elucidates a diverse pangenome and 15 lateral gene transfer events.</title>
        <authorList>
            <person name="Petersen C."/>
            <person name="Sorensen T."/>
            <person name="Nielsen M.R."/>
            <person name="Sondergaard T.E."/>
            <person name="Sorensen J.L."/>
            <person name="Fitzpatrick D.A."/>
            <person name="Frisvad J.C."/>
            <person name="Nielsen K.L."/>
        </authorList>
    </citation>
    <scope>NUCLEOTIDE SEQUENCE</scope>
    <source>
        <strain evidence="7">IBT 15544</strain>
    </source>
</reference>
<dbReference type="GO" id="GO:0005789">
    <property type="term" value="C:endoplasmic reticulum membrane"/>
    <property type="evidence" value="ECO:0007669"/>
    <property type="project" value="TreeGrafter"/>
</dbReference>
<name>A0A9W9N9Y1_9EURO</name>
<gene>
    <name evidence="7" type="ORF">N7498_002369</name>
</gene>
<dbReference type="GO" id="GO:0071218">
    <property type="term" value="P:cellular response to misfolded protein"/>
    <property type="evidence" value="ECO:0007669"/>
    <property type="project" value="TreeGrafter"/>
</dbReference>
<accession>A0A9W9N9Y1</accession>
<evidence type="ECO:0000256" key="2">
    <source>
        <dbReference type="ARBA" id="ARBA00022692"/>
    </source>
</evidence>
<dbReference type="GO" id="GO:0030544">
    <property type="term" value="F:Hsp70 protein binding"/>
    <property type="evidence" value="ECO:0007669"/>
    <property type="project" value="TreeGrafter"/>
</dbReference>
<dbReference type="InterPro" id="IPR001623">
    <property type="entry name" value="DnaJ_domain"/>
</dbReference>
<feature type="compositionally biased region" description="Gly residues" evidence="5">
    <location>
        <begin position="129"/>
        <end position="138"/>
    </location>
</feature>
<keyword evidence="3" id="KW-1133">Transmembrane helix</keyword>
<dbReference type="CDD" id="cd06257">
    <property type="entry name" value="DnaJ"/>
    <property type="match status" value="1"/>
</dbReference>
<sequence>MPSAKATGSDANGSGARSRDHKQGNQNTKWSAEEEAVVLRIMKCAPGAFYEILAIDKNATSAKIKTAYRKLSLVTHPDKNGHPNAGEAFGKIAHAFQVLSDETKKAAYDRTGVDPDARGNPGMSASSGFSGGRPGGAGAQFASEMSPEELFARFFNGGFGGMGGSPFDGPFGGPQFVFNMGGGGPGVRMHQFGGGVPRRRPRPAAGAQSEPPLDGWGFVRQLLPLLILFVLPLLSSLFSGTSAPAGPTYRFGNPEPPHTMGRTTPKLDIRYYVNPVDVEDFSARKFRQLDQRVELDYVTLLRYECESEVNARDRKIQEAQGWFFPNIEKMKEARAMELTNCRRLDSLKGKY</sequence>
<comment type="caution">
    <text evidence="7">The sequence shown here is derived from an EMBL/GenBank/DDBJ whole genome shotgun (WGS) entry which is preliminary data.</text>
</comment>
<keyword evidence="8" id="KW-1185">Reference proteome</keyword>
<feature type="region of interest" description="Disordered" evidence="5">
    <location>
        <begin position="1"/>
        <end position="30"/>
    </location>
</feature>
<protein>
    <submittedName>
        <fullName evidence="7">J domain-containing protein</fullName>
    </submittedName>
</protein>
<dbReference type="SMART" id="SM00271">
    <property type="entry name" value="DnaJ"/>
    <property type="match status" value="1"/>
</dbReference>
<evidence type="ECO:0000313" key="7">
    <source>
        <dbReference type="EMBL" id="KAJ5215962.1"/>
    </source>
</evidence>
<evidence type="ECO:0000256" key="1">
    <source>
        <dbReference type="ARBA" id="ARBA00004167"/>
    </source>
</evidence>
<dbReference type="SUPFAM" id="SSF46565">
    <property type="entry name" value="Chaperone J-domain"/>
    <property type="match status" value="1"/>
</dbReference>
<dbReference type="EMBL" id="JAPQKR010000005">
    <property type="protein sequence ID" value="KAJ5215962.1"/>
    <property type="molecule type" value="Genomic_DNA"/>
</dbReference>
<evidence type="ECO:0000256" key="5">
    <source>
        <dbReference type="SAM" id="MobiDB-lite"/>
    </source>
</evidence>
<dbReference type="Pfam" id="PF09320">
    <property type="entry name" value="DUF1977"/>
    <property type="match status" value="1"/>
</dbReference>
<keyword evidence="4" id="KW-0472">Membrane</keyword>
<dbReference type="PANTHER" id="PTHR43908:SF3">
    <property type="entry name" value="AT29763P-RELATED"/>
    <property type="match status" value="1"/>
</dbReference>